<evidence type="ECO:0000256" key="2">
    <source>
        <dbReference type="ARBA" id="ARBA00023002"/>
    </source>
</evidence>
<keyword evidence="2" id="KW-0560">Oxidoreductase</keyword>
<proteinExistence type="inferred from homology"/>
<dbReference type="GO" id="GO:0000166">
    <property type="term" value="F:nucleotide binding"/>
    <property type="evidence" value="ECO:0007669"/>
    <property type="project" value="InterPro"/>
</dbReference>
<dbReference type="Proteomes" id="UP000054870">
    <property type="component" value="Unassembled WGS sequence"/>
</dbReference>
<dbReference type="Gene3D" id="3.30.360.10">
    <property type="entry name" value="Dihydrodipicolinate Reductase, domain 2"/>
    <property type="match status" value="1"/>
</dbReference>
<dbReference type="SUPFAM" id="SSF55347">
    <property type="entry name" value="Glyceraldehyde-3-phosphate dehydrogenase-like, C-terminal domain"/>
    <property type="match status" value="1"/>
</dbReference>
<comment type="caution">
    <text evidence="5">The sequence shown here is derived from an EMBL/GenBank/DDBJ whole genome shotgun (WGS) entry which is preliminary data.</text>
</comment>
<dbReference type="PANTHER" id="PTHR22604">
    <property type="entry name" value="OXIDOREDUCTASES"/>
    <property type="match status" value="1"/>
</dbReference>
<sequence>MSRLFVVRASCANARIRDTSRSGTIAARRTLRTEAGLSNTNIANIEGATIRWGIVGAGRIARRFADSLAHVEGARLAGVSSRREETARALAEAFDAHAFADFDAMLGHIDALYIATLQDSHPEYALRAFAAGKPVLCEKPAAVNARALREMIDAARAAKLLFMEAMKPPFYPLYRRLREHLESDPIGEIGLVRAGCSMANVPLDHPSFSLEAGGGALLDIGIYEAFLAVDWLGEALDVQTIGRLGSTGVDVFASLNVRHERGIAQLFCGLDLQGRGDALIGGTLGTVTIHENWWNPARATIAYTDGRKIELDEPFTGGGLNYETAHFCELLRAGETESPVMPHATSMRMIAIIDAARRDLKLRFPFEKD</sequence>
<dbReference type="Pfam" id="PF01408">
    <property type="entry name" value="GFO_IDH_MocA"/>
    <property type="match status" value="1"/>
</dbReference>
<dbReference type="EMBL" id="FCOF02000015">
    <property type="protein sequence ID" value="SAK70121.1"/>
    <property type="molecule type" value="Genomic_DNA"/>
</dbReference>
<dbReference type="InterPro" id="IPR000683">
    <property type="entry name" value="Gfo/Idh/MocA-like_OxRdtase_N"/>
</dbReference>
<dbReference type="InterPro" id="IPR050984">
    <property type="entry name" value="Gfo/Idh/MocA_domain"/>
</dbReference>
<comment type="similarity">
    <text evidence="1">Belongs to the Gfo/Idh/MocA family.</text>
</comment>
<feature type="domain" description="GFO/IDH/MocA-like oxidoreductase" evidence="4">
    <location>
        <begin position="174"/>
        <end position="287"/>
    </location>
</feature>
<evidence type="ECO:0000256" key="1">
    <source>
        <dbReference type="ARBA" id="ARBA00010928"/>
    </source>
</evidence>
<reference evidence="5" key="1">
    <citation type="submission" date="2016-01" db="EMBL/GenBank/DDBJ databases">
        <authorList>
            <person name="Peeters C."/>
        </authorList>
    </citation>
    <scope>NUCLEOTIDE SEQUENCE [LARGE SCALE GENOMIC DNA]</scope>
    <source>
        <strain evidence="5">LMG 29318</strain>
    </source>
</reference>
<accession>A0A158BJA0</accession>
<evidence type="ECO:0000313" key="5">
    <source>
        <dbReference type="EMBL" id="SAK70121.1"/>
    </source>
</evidence>
<evidence type="ECO:0000313" key="6">
    <source>
        <dbReference type="Proteomes" id="UP000054870"/>
    </source>
</evidence>
<dbReference type="InterPro" id="IPR036291">
    <property type="entry name" value="NAD(P)-bd_dom_sf"/>
</dbReference>
<name>A0A158BJA0_9BURK</name>
<dbReference type="Gene3D" id="3.40.50.720">
    <property type="entry name" value="NAD(P)-binding Rossmann-like Domain"/>
    <property type="match status" value="1"/>
</dbReference>
<evidence type="ECO:0000259" key="4">
    <source>
        <dbReference type="Pfam" id="PF22725"/>
    </source>
</evidence>
<gene>
    <name evidence="5" type="ORF">AWB75_03570</name>
</gene>
<keyword evidence="6" id="KW-1185">Reference proteome</keyword>
<organism evidence="5 6">
    <name type="scientific">Caballeronia catudaia</name>
    <dbReference type="NCBI Taxonomy" id="1777136"/>
    <lineage>
        <taxon>Bacteria</taxon>
        <taxon>Pseudomonadati</taxon>
        <taxon>Pseudomonadota</taxon>
        <taxon>Betaproteobacteria</taxon>
        <taxon>Burkholderiales</taxon>
        <taxon>Burkholderiaceae</taxon>
        <taxon>Caballeronia</taxon>
    </lineage>
</organism>
<protein>
    <submittedName>
        <fullName evidence="5">Oxidoreductase</fullName>
    </submittedName>
</protein>
<dbReference type="SUPFAM" id="SSF51735">
    <property type="entry name" value="NAD(P)-binding Rossmann-fold domains"/>
    <property type="match status" value="1"/>
</dbReference>
<dbReference type="InterPro" id="IPR055170">
    <property type="entry name" value="GFO_IDH_MocA-like_dom"/>
</dbReference>
<dbReference type="GO" id="GO:0016491">
    <property type="term" value="F:oxidoreductase activity"/>
    <property type="evidence" value="ECO:0007669"/>
    <property type="project" value="UniProtKB-KW"/>
</dbReference>
<dbReference type="Pfam" id="PF22725">
    <property type="entry name" value="GFO_IDH_MocA_C3"/>
    <property type="match status" value="1"/>
</dbReference>
<evidence type="ECO:0000259" key="3">
    <source>
        <dbReference type="Pfam" id="PF01408"/>
    </source>
</evidence>
<feature type="domain" description="Gfo/Idh/MocA-like oxidoreductase N-terminal" evidence="3">
    <location>
        <begin position="50"/>
        <end position="163"/>
    </location>
</feature>
<dbReference type="PANTHER" id="PTHR22604:SF105">
    <property type="entry name" value="TRANS-1,2-DIHYDROBENZENE-1,2-DIOL DEHYDROGENASE"/>
    <property type="match status" value="1"/>
</dbReference>
<dbReference type="AlphaFoldDB" id="A0A158BJA0"/>